<feature type="region of interest" description="Disordered" evidence="1">
    <location>
        <begin position="1"/>
        <end position="22"/>
    </location>
</feature>
<organism evidence="2 3">
    <name type="scientific">Streptomyces kanasensis</name>
    <dbReference type="NCBI Taxonomy" id="936756"/>
    <lineage>
        <taxon>Bacteria</taxon>
        <taxon>Bacillati</taxon>
        <taxon>Actinomycetota</taxon>
        <taxon>Actinomycetes</taxon>
        <taxon>Kitasatosporales</taxon>
        <taxon>Streptomycetaceae</taxon>
        <taxon>Streptomyces</taxon>
    </lineage>
</organism>
<evidence type="ECO:0000313" key="2">
    <source>
        <dbReference type="EMBL" id="KUH35796.1"/>
    </source>
</evidence>
<comment type="caution">
    <text evidence="2">The sequence shown here is derived from an EMBL/GenBank/DDBJ whole genome shotgun (WGS) entry which is preliminary data.</text>
</comment>
<dbReference type="AlphaFoldDB" id="A0A124EBW7"/>
<proteinExistence type="predicted"/>
<evidence type="ECO:0000256" key="1">
    <source>
        <dbReference type="SAM" id="MobiDB-lite"/>
    </source>
</evidence>
<protein>
    <submittedName>
        <fullName evidence="2">Uncharacterized protein</fullName>
    </submittedName>
</protein>
<keyword evidence="3" id="KW-1185">Reference proteome</keyword>
<evidence type="ECO:0000313" key="3">
    <source>
        <dbReference type="Proteomes" id="UP000054011"/>
    </source>
</evidence>
<dbReference type="STRING" id="936756.ATE80_27145"/>
<name>A0A124EBW7_9ACTN</name>
<reference evidence="2 3" key="1">
    <citation type="submission" date="2015-11" db="EMBL/GenBank/DDBJ databases">
        <title>Genome-wide analysis reveals the secondary metabolome in Streptomyces kanasensis ZX01.</title>
        <authorList>
            <person name="Zhang G."/>
            <person name="Han L."/>
            <person name="Feng J."/>
            <person name="Zhang X."/>
        </authorList>
    </citation>
    <scope>NUCLEOTIDE SEQUENCE [LARGE SCALE GENOMIC DNA]</scope>
    <source>
        <strain evidence="2 3">ZX01</strain>
    </source>
</reference>
<dbReference type="Proteomes" id="UP000054011">
    <property type="component" value="Unassembled WGS sequence"/>
</dbReference>
<dbReference type="RefSeq" id="WP_058944914.1">
    <property type="nucleotide sequence ID" value="NZ_LNSV01000111.1"/>
</dbReference>
<dbReference type="OrthoDB" id="4243260at2"/>
<dbReference type="EMBL" id="LNSV01000111">
    <property type="protein sequence ID" value="KUH35796.1"/>
    <property type="molecule type" value="Genomic_DNA"/>
</dbReference>
<sequence length="62" mass="6770">MAGAHTWISESNPPDGSEPRFEHGWHAEVRDVTSYLLRITDTTATTGRGRTASSAMLVTDPQ</sequence>
<gene>
    <name evidence="2" type="ORF">ATE80_27145</name>
</gene>
<accession>A0A124EBW7</accession>